<dbReference type="KEGG" id="dvl:Dvul_2176"/>
<feature type="chain" id="PRO_5002604506" description="Porin" evidence="1">
    <location>
        <begin position="24"/>
        <end position="466"/>
    </location>
</feature>
<accession>A0A0H3A959</accession>
<protein>
    <recommendedName>
        <fullName evidence="4">Porin</fullName>
    </recommendedName>
</protein>
<reference evidence="3" key="1">
    <citation type="journal article" date="2009" name="Environ. Microbiol.">
        <title>Contribution of mobile genetic elements to Desulfovibrio vulgaris genome plasticity.</title>
        <authorList>
            <person name="Walker C.B."/>
            <person name="Stolyar S."/>
            <person name="Chivian D."/>
            <person name="Pinel N."/>
            <person name="Gabster J.A."/>
            <person name="Dehal P.S."/>
            <person name="He Z."/>
            <person name="Yang Z.K."/>
            <person name="Yen H.C."/>
            <person name="Zhou J."/>
            <person name="Wall J.D."/>
            <person name="Hazen T.C."/>
            <person name="Arkin A.P."/>
            <person name="Stahl D.A."/>
        </authorList>
    </citation>
    <scope>NUCLEOTIDE SEQUENCE [LARGE SCALE GENOMIC DNA]</scope>
    <source>
        <strain evidence="3">DP4</strain>
    </source>
</reference>
<gene>
    <name evidence="2" type="ordered locus">Dvul_2176</name>
</gene>
<dbReference type="Proteomes" id="UP000009173">
    <property type="component" value="Chromosome"/>
</dbReference>
<evidence type="ECO:0000313" key="3">
    <source>
        <dbReference type="Proteomes" id="UP000009173"/>
    </source>
</evidence>
<evidence type="ECO:0000256" key="1">
    <source>
        <dbReference type="SAM" id="SignalP"/>
    </source>
</evidence>
<sequence precursor="true">MKRIVTLLLAAGLVFGAFGGAQAADIKAKGQWDFNFEFLNNTDFQSKEHGGKGGDTFAGKQRLRTQIDIVASESLSGTVYFEMGDTIWGKDDGALGADGKSVEVKRSYIDWIVPNTDLKVRMGIQGLALPGGVAGSPVMDDDVAAITMSYAFNDMVAATAFWARPYDASATDEAGSTSFDEMDVFGLIVPVTLDGMKITPWGAYSSIGKNLNGADATKYNSASWKQAAAGLRPANLPAGATTTFDKDTTAWWGGLSYELSMFDPIRFKMDGIYGSVQADSEEWERSGWLVIGSLDYKMSMMTPGLFAWYASGDDDDANNGSERMPYISPDFGPTSFGMDKVGAPIATDSLLTVSGAGTWGVGLQLADISFIENLKHTLRVAYIKGTNDAEMAKNGHADLKQDGNGLYLTDEDSAWEVNFDHTYNIYENLALIVEMGYIKLDVDEDTWGNAEYDDAMKLGFNLKYSF</sequence>
<evidence type="ECO:0008006" key="4">
    <source>
        <dbReference type="Google" id="ProtNLM"/>
    </source>
</evidence>
<dbReference type="AlphaFoldDB" id="A0A0H3A959"/>
<dbReference type="HOGENOM" id="CLU_042511_0_0_7"/>
<evidence type="ECO:0000313" key="2">
    <source>
        <dbReference type="EMBL" id="ABM29192.1"/>
    </source>
</evidence>
<keyword evidence="1" id="KW-0732">Signal</keyword>
<proteinExistence type="predicted"/>
<feature type="signal peptide" evidence="1">
    <location>
        <begin position="1"/>
        <end position="23"/>
    </location>
</feature>
<dbReference type="InterPro" id="IPR059232">
    <property type="entry name" value="Porin_put"/>
</dbReference>
<dbReference type="NCBIfam" id="NF033939">
    <property type="entry name" value="DESULF_POR1"/>
    <property type="match status" value="1"/>
</dbReference>
<name>A0A0H3A959_NITV4</name>
<dbReference type="EMBL" id="CP000527">
    <property type="protein sequence ID" value="ABM29192.1"/>
    <property type="molecule type" value="Genomic_DNA"/>
</dbReference>
<organism evidence="2 3">
    <name type="scientific">Nitratidesulfovibrio vulgaris (strain DP4)</name>
    <name type="common">Desulfovibrio vulgaris</name>
    <dbReference type="NCBI Taxonomy" id="391774"/>
    <lineage>
        <taxon>Bacteria</taxon>
        <taxon>Pseudomonadati</taxon>
        <taxon>Thermodesulfobacteriota</taxon>
        <taxon>Desulfovibrionia</taxon>
        <taxon>Desulfovibrionales</taxon>
        <taxon>Desulfovibrionaceae</taxon>
        <taxon>Nitratidesulfovibrio</taxon>
    </lineage>
</organism>
<dbReference type="RefSeq" id="WP_011792703.1">
    <property type="nucleotide sequence ID" value="NC_008751.1"/>
</dbReference>